<evidence type="ECO:0000313" key="2">
    <source>
        <dbReference type="Proteomes" id="UP000636709"/>
    </source>
</evidence>
<dbReference type="Proteomes" id="UP000636709">
    <property type="component" value="Unassembled WGS sequence"/>
</dbReference>
<dbReference type="EMBL" id="JACEFO010002604">
    <property type="protein sequence ID" value="KAF8654986.1"/>
    <property type="molecule type" value="Genomic_DNA"/>
</dbReference>
<evidence type="ECO:0000313" key="1">
    <source>
        <dbReference type="EMBL" id="KAF8654986.1"/>
    </source>
</evidence>
<accession>A0A835E0T3</accession>
<organism evidence="1 2">
    <name type="scientific">Digitaria exilis</name>
    <dbReference type="NCBI Taxonomy" id="1010633"/>
    <lineage>
        <taxon>Eukaryota</taxon>
        <taxon>Viridiplantae</taxon>
        <taxon>Streptophyta</taxon>
        <taxon>Embryophyta</taxon>
        <taxon>Tracheophyta</taxon>
        <taxon>Spermatophyta</taxon>
        <taxon>Magnoliopsida</taxon>
        <taxon>Liliopsida</taxon>
        <taxon>Poales</taxon>
        <taxon>Poaceae</taxon>
        <taxon>PACMAD clade</taxon>
        <taxon>Panicoideae</taxon>
        <taxon>Panicodae</taxon>
        <taxon>Paniceae</taxon>
        <taxon>Anthephorinae</taxon>
        <taxon>Digitaria</taxon>
    </lineage>
</organism>
<keyword evidence="2" id="KW-1185">Reference proteome</keyword>
<comment type="caution">
    <text evidence="1">The sequence shown here is derived from an EMBL/GenBank/DDBJ whole genome shotgun (WGS) entry which is preliminary data.</text>
</comment>
<gene>
    <name evidence="1" type="ORF">HU200_061420</name>
</gene>
<sequence>MTLEEADGQVSWFLLDVDGMLFEEPVAIAIYFVLPAETQHHHLTRGMVIAFTIKANSRGERTKR</sequence>
<protein>
    <submittedName>
        <fullName evidence="1">Uncharacterized protein</fullName>
    </submittedName>
</protein>
<dbReference type="AlphaFoldDB" id="A0A835E0T3"/>
<reference evidence="1" key="1">
    <citation type="submission" date="2020-07" db="EMBL/GenBank/DDBJ databases">
        <title>Genome sequence and genetic diversity analysis of an under-domesticated orphan crop, white fonio (Digitaria exilis).</title>
        <authorList>
            <person name="Bennetzen J.L."/>
            <person name="Chen S."/>
            <person name="Ma X."/>
            <person name="Wang X."/>
            <person name="Yssel A.E.J."/>
            <person name="Chaluvadi S.R."/>
            <person name="Johnson M."/>
            <person name="Gangashetty P."/>
            <person name="Hamidou F."/>
            <person name="Sanogo M.D."/>
            <person name="Zwaenepoel A."/>
            <person name="Wallace J."/>
            <person name="Van De Peer Y."/>
            <person name="Van Deynze A."/>
        </authorList>
    </citation>
    <scope>NUCLEOTIDE SEQUENCE</scope>
    <source>
        <tissue evidence="1">Leaves</tissue>
    </source>
</reference>
<name>A0A835E0T3_9POAL</name>
<proteinExistence type="predicted"/>